<dbReference type="Pfam" id="PF03629">
    <property type="entry name" value="SASA"/>
    <property type="match status" value="2"/>
</dbReference>
<evidence type="ECO:0000313" key="5">
    <source>
        <dbReference type="Proteomes" id="UP000290433"/>
    </source>
</evidence>
<accession>A0A444W590</accession>
<dbReference type="PANTHER" id="PTHR22901">
    <property type="entry name" value="SIALATE O-ACETYLESTERASE"/>
    <property type="match status" value="1"/>
</dbReference>
<gene>
    <name evidence="4" type="ORF">NU08_0275</name>
</gene>
<evidence type="ECO:0000256" key="1">
    <source>
        <dbReference type="ARBA" id="ARBA00022801"/>
    </source>
</evidence>
<dbReference type="InterPro" id="IPR039329">
    <property type="entry name" value="SIAE"/>
</dbReference>
<reference evidence="4 5" key="1">
    <citation type="submission" date="2014-12" db="EMBL/GenBank/DDBJ databases">
        <title>Genome sequence of Flavobacterium anhuiense RCM74.</title>
        <authorList>
            <person name="Kim J.F."/>
            <person name="Song J.Y."/>
            <person name="Kwak M.-J."/>
            <person name="Lee S.-W."/>
        </authorList>
    </citation>
    <scope>NUCLEOTIDE SEQUENCE [LARGE SCALE GENOMIC DNA]</scope>
    <source>
        <strain evidence="4 5">RCM74</strain>
    </source>
</reference>
<dbReference type="SUPFAM" id="SSF52266">
    <property type="entry name" value="SGNH hydrolase"/>
    <property type="match status" value="2"/>
</dbReference>
<feature type="domain" description="SGNH hydrolase-type esterase" evidence="3">
    <location>
        <begin position="34"/>
        <end position="210"/>
    </location>
</feature>
<dbReference type="PANTHER" id="PTHR22901:SF0">
    <property type="entry name" value="SIALATE O-ACETYLESTERASE"/>
    <property type="match status" value="1"/>
</dbReference>
<dbReference type="OrthoDB" id="9816001at2"/>
<proteinExistence type="predicted"/>
<feature type="domain" description="Sialate O-acetylesterase" evidence="2">
    <location>
        <begin position="309"/>
        <end position="423"/>
    </location>
</feature>
<dbReference type="AlphaFoldDB" id="A0A444W590"/>
<evidence type="ECO:0000259" key="2">
    <source>
        <dbReference type="Pfam" id="PF03629"/>
    </source>
</evidence>
<protein>
    <submittedName>
        <fullName evidence="4">Sialic acid-specific 9-O-acetylesterase</fullName>
    </submittedName>
</protein>
<feature type="domain" description="Sialate O-acetylesterase" evidence="2">
    <location>
        <begin position="484"/>
        <end position="572"/>
    </location>
</feature>
<dbReference type="GO" id="GO:0005975">
    <property type="term" value="P:carbohydrate metabolic process"/>
    <property type="evidence" value="ECO:0007669"/>
    <property type="project" value="TreeGrafter"/>
</dbReference>
<dbReference type="Proteomes" id="UP000290433">
    <property type="component" value="Unassembled WGS sequence"/>
</dbReference>
<organism evidence="4 5">
    <name type="scientific">Flavobacterium anhuiense</name>
    <dbReference type="NCBI Taxonomy" id="459526"/>
    <lineage>
        <taxon>Bacteria</taxon>
        <taxon>Pseudomonadati</taxon>
        <taxon>Bacteroidota</taxon>
        <taxon>Flavobacteriia</taxon>
        <taxon>Flavobacteriales</taxon>
        <taxon>Flavobacteriaceae</taxon>
        <taxon>Flavobacterium</taxon>
    </lineage>
</organism>
<dbReference type="Gene3D" id="3.40.50.1110">
    <property type="entry name" value="SGNH hydrolase"/>
    <property type="match status" value="2"/>
</dbReference>
<evidence type="ECO:0000259" key="3">
    <source>
        <dbReference type="Pfam" id="PF13472"/>
    </source>
</evidence>
<name>A0A444W590_9FLAO</name>
<dbReference type="GO" id="GO:0001681">
    <property type="term" value="F:sialate O-acetylesterase activity"/>
    <property type="evidence" value="ECO:0007669"/>
    <property type="project" value="InterPro"/>
</dbReference>
<sequence>MRTQKQNLLLLITAFFALFHIGINAQQIAVKVACIGDSVTAGYLLANPKSESYPSQLQVLMGSQYEVKNFGYSGATLLKKGSKPYYKTKECSDAIAYQPDIAIIHLGLNDTDPRNWPNYKDDFNADYSWLIDALRKLNPKVKIYICRMTPIFNEHPRFKSGTRDWFWQIQEHISEIAKANKVHLIDLHEKLYHRPDLFPDALHPTKEGAKILAQTVYENVTQDFGGLKLPAVFTDNMVLQRNLPIVIYGNANGGEKVEVSFDKQKITVSANEYGKWKAVFPAMKSGEIQQISISTSNQNITLKNILIGDVWFCSGQSNMAFPLKKAENGISELKKASANKKLRLFNFEVIQETDEKAWDSITLEKTNQLKYFSGNWKICDSVSAKDFSAVAYYFGQNIIQEENVPIGLIQVAVGGSPIESWIDRYTLEHDDKEVDVLTNWRKSDFLMPWVRSRADENLKNAVNPKQRHPYDPCYNYEAGVSQFTDFPIKGILWYQGESNAHNIELYEHSLPELAESWRKAWGISLPFYFVQLSSINRPSWALFRDAQNRIQKKIPNSAMAVSMDFGDETNVHPIKKEPIGNRLALLALKYTYGKKITAEGPIPIKAIQKGDVILVSFSNAKQLFTADKKEVIGFELVTDKGIRIESKAAIVKDQVQISIPNDEKIKEILYAYKPFTTANLVNEANLPCSTFRLELDSAHQN</sequence>
<dbReference type="EMBL" id="JUIV01000001">
    <property type="protein sequence ID" value="RYJ40838.1"/>
    <property type="molecule type" value="Genomic_DNA"/>
</dbReference>
<dbReference type="InterPro" id="IPR013830">
    <property type="entry name" value="SGNH_hydro"/>
</dbReference>
<keyword evidence="1" id="KW-0378">Hydrolase</keyword>
<evidence type="ECO:0000313" key="4">
    <source>
        <dbReference type="EMBL" id="RYJ40838.1"/>
    </source>
</evidence>
<comment type="caution">
    <text evidence="4">The sequence shown here is derived from an EMBL/GenBank/DDBJ whole genome shotgun (WGS) entry which is preliminary data.</text>
</comment>
<dbReference type="InterPro" id="IPR036514">
    <property type="entry name" value="SGNH_hydro_sf"/>
</dbReference>
<dbReference type="InterPro" id="IPR005181">
    <property type="entry name" value="SASA"/>
</dbReference>
<dbReference type="RefSeq" id="WP_129745412.1">
    <property type="nucleotide sequence ID" value="NZ_JUIV01000001.1"/>
</dbReference>
<dbReference type="Pfam" id="PF13472">
    <property type="entry name" value="Lipase_GDSL_2"/>
    <property type="match status" value="1"/>
</dbReference>